<evidence type="ECO:0000313" key="3">
    <source>
        <dbReference type="Proteomes" id="UP001396334"/>
    </source>
</evidence>
<accession>A0ABR2TX09</accession>
<organism evidence="2 3">
    <name type="scientific">Hibiscus sabdariffa</name>
    <name type="common">roselle</name>
    <dbReference type="NCBI Taxonomy" id="183260"/>
    <lineage>
        <taxon>Eukaryota</taxon>
        <taxon>Viridiplantae</taxon>
        <taxon>Streptophyta</taxon>
        <taxon>Embryophyta</taxon>
        <taxon>Tracheophyta</taxon>
        <taxon>Spermatophyta</taxon>
        <taxon>Magnoliopsida</taxon>
        <taxon>eudicotyledons</taxon>
        <taxon>Gunneridae</taxon>
        <taxon>Pentapetalae</taxon>
        <taxon>rosids</taxon>
        <taxon>malvids</taxon>
        <taxon>Malvales</taxon>
        <taxon>Malvaceae</taxon>
        <taxon>Malvoideae</taxon>
        <taxon>Hibiscus</taxon>
    </lineage>
</organism>
<comment type="caution">
    <text evidence="2">The sequence shown here is derived from an EMBL/GenBank/DDBJ whole genome shotgun (WGS) entry which is preliminary data.</text>
</comment>
<proteinExistence type="predicted"/>
<protein>
    <submittedName>
        <fullName evidence="2">Uncharacterized protein</fullName>
    </submittedName>
</protein>
<name>A0ABR2TX09_9ROSI</name>
<gene>
    <name evidence="2" type="ORF">V6N11_017096</name>
</gene>
<evidence type="ECO:0000256" key="1">
    <source>
        <dbReference type="SAM" id="SignalP"/>
    </source>
</evidence>
<reference evidence="2 3" key="1">
    <citation type="journal article" date="2024" name="G3 (Bethesda)">
        <title>Genome assembly of Hibiscus sabdariffa L. provides insights into metabolisms of medicinal natural products.</title>
        <authorList>
            <person name="Kim T."/>
        </authorList>
    </citation>
    <scope>NUCLEOTIDE SEQUENCE [LARGE SCALE GENOMIC DNA]</scope>
    <source>
        <strain evidence="2">TK-2024</strain>
        <tissue evidence="2">Old leaves</tissue>
    </source>
</reference>
<dbReference type="EMBL" id="JBBPBN010000004">
    <property type="protein sequence ID" value="KAK9042013.1"/>
    <property type="molecule type" value="Genomic_DNA"/>
</dbReference>
<keyword evidence="3" id="KW-1185">Reference proteome</keyword>
<sequence>MGSISKSLLILAVLAAVVLLLSSKVAARDLAETSTEKKKGEVATEDYYYNSYVPITNTFCPTGCCRYDYSQNRCEACCQSPYDAETQADPPH</sequence>
<keyword evidence="1" id="KW-0732">Signal</keyword>
<evidence type="ECO:0000313" key="2">
    <source>
        <dbReference type="EMBL" id="KAK9042013.1"/>
    </source>
</evidence>
<feature type="signal peptide" evidence="1">
    <location>
        <begin position="1"/>
        <end position="27"/>
    </location>
</feature>
<dbReference type="Proteomes" id="UP001396334">
    <property type="component" value="Unassembled WGS sequence"/>
</dbReference>
<feature type="chain" id="PRO_5045835603" evidence="1">
    <location>
        <begin position="28"/>
        <end position="92"/>
    </location>
</feature>